<evidence type="ECO:0000256" key="1">
    <source>
        <dbReference type="SAM" id="Phobius"/>
    </source>
</evidence>
<feature type="transmembrane region" description="Helical" evidence="1">
    <location>
        <begin position="46"/>
        <end position="65"/>
    </location>
</feature>
<proteinExistence type="predicted"/>
<sequence length="119" mass="13602">MKEQAIGPINRDIGDFIQCPPVNEQTNNLTLSDRRCLWTPETPEALQLYIIIIIIIIISLFSSTAGHRPLQWHATNHKTSTVKRMALPMWDSNMFRHEWAASTGVISRPHRKPIACDID</sequence>
<accession>A0A2H1X3R7</accession>
<reference evidence="2" key="1">
    <citation type="submission" date="2016-07" db="EMBL/GenBank/DDBJ databases">
        <authorList>
            <person name="Bretaudeau A."/>
        </authorList>
    </citation>
    <scope>NUCLEOTIDE SEQUENCE</scope>
    <source>
        <strain evidence="2">Rice</strain>
        <tissue evidence="2">Whole body</tissue>
    </source>
</reference>
<keyword evidence="1" id="KW-1133">Transmembrane helix</keyword>
<keyword evidence="1" id="KW-0472">Membrane</keyword>
<dbReference type="AlphaFoldDB" id="A0A2H1X3R7"/>
<dbReference type="EMBL" id="ODYU01013265">
    <property type="protein sequence ID" value="SOQ59971.1"/>
    <property type="molecule type" value="Genomic_DNA"/>
</dbReference>
<keyword evidence="1" id="KW-0812">Transmembrane</keyword>
<protein>
    <submittedName>
        <fullName evidence="2">SFRICE_035089</fullName>
    </submittedName>
</protein>
<organism evidence="2">
    <name type="scientific">Spodoptera frugiperda</name>
    <name type="common">Fall armyworm</name>
    <dbReference type="NCBI Taxonomy" id="7108"/>
    <lineage>
        <taxon>Eukaryota</taxon>
        <taxon>Metazoa</taxon>
        <taxon>Ecdysozoa</taxon>
        <taxon>Arthropoda</taxon>
        <taxon>Hexapoda</taxon>
        <taxon>Insecta</taxon>
        <taxon>Pterygota</taxon>
        <taxon>Neoptera</taxon>
        <taxon>Endopterygota</taxon>
        <taxon>Lepidoptera</taxon>
        <taxon>Glossata</taxon>
        <taxon>Ditrysia</taxon>
        <taxon>Noctuoidea</taxon>
        <taxon>Noctuidae</taxon>
        <taxon>Amphipyrinae</taxon>
        <taxon>Spodoptera</taxon>
    </lineage>
</organism>
<evidence type="ECO:0000313" key="2">
    <source>
        <dbReference type="EMBL" id="SOQ59971.1"/>
    </source>
</evidence>
<name>A0A2H1X3R7_SPOFR</name>
<gene>
    <name evidence="2" type="ORF">SFRICE_035089</name>
</gene>